<name>A0ABQ3I118_9BACT</name>
<reference evidence="3" key="1">
    <citation type="journal article" date="2019" name="Int. J. Syst. Evol. Microbiol.">
        <title>The Global Catalogue of Microorganisms (GCM) 10K type strain sequencing project: providing services to taxonomists for standard genome sequencing and annotation.</title>
        <authorList>
            <consortium name="The Broad Institute Genomics Platform"/>
            <consortium name="The Broad Institute Genome Sequencing Center for Infectious Disease"/>
            <person name="Wu L."/>
            <person name="Ma J."/>
        </authorList>
    </citation>
    <scope>NUCLEOTIDE SEQUENCE [LARGE SCALE GENOMIC DNA]</scope>
    <source>
        <strain evidence="3">CGMCC 1.15111</strain>
    </source>
</reference>
<keyword evidence="1" id="KW-0472">Membrane</keyword>
<keyword evidence="3" id="KW-1185">Reference proteome</keyword>
<dbReference type="RefSeq" id="WP_189628713.1">
    <property type="nucleotide sequence ID" value="NZ_BNAG01000001.1"/>
</dbReference>
<sequence length="120" mass="14618">MKTIEKIEQRIEELRWKSISPYQRIIMNKEKIQTERFHSKEKERELKWYLRSNSVLLLILAIVIVLVSMFRTVTTDFTLFMLFITTLFVAQRIELQQRLNNLKESRFLKKILQDLNTDKK</sequence>
<keyword evidence="1" id="KW-1133">Transmembrane helix</keyword>
<feature type="transmembrane region" description="Helical" evidence="1">
    <location>
        <begin position="48"/>
        <end position="71"/>
    </location>
</feature>
<gene>
    <name evidence="2" type="ORF">GCM10011340_06130</name>
</gene>
<dbReference type="Proteomes" id="UP000658258">
    <property type="component" value="Unassembled WGS sequence"/>
</dbReference>
<organism evidence="2 3">
    <name type="scientific">Roseivirga thermotolerans</name>
    <dbReference type="NCBI Taxonomy" id="1758176"/>
    <lineage>
        <taxon>Bacteria</taxon>
        <taxon>Pseudomonadati</taxon>
        <taxon>Bacteroidota</taxon>
        <taxon>Cytophagia</taxon>
        <taxon>Cytophagales</taxon>
        <taxon>Roseivirgaceae</taxon>
        <taxon>Roseivirga</taxon>
    </lineage>
</organism>
<accession>A0ABQ3I118</accession>
<keyword evidence="1" id="KW-0812">Transmembrane</keyword>
<protein>
    <submittedName>
        <fullName evidence="2">Uncharacterized protein</fullName>
    </submittedName>
</protein>
<comment type="caution">
    <text evidence="2">The sequence shown here is derived from an EMBL/GenBank/DDBJ whole genome shotgun (WGS) entry which is preliminary data.</text>
</comment>
<evidence type="ECO:0000313" key="2">
    <source>
        <dbReference type="EMBL" id="GHE54308.1"/>
    </source>
</evidence>
<evidence type="ECO:0000256" key="1">
    <source>
        <dbReference type="SAM" id="Phobius"/>
    </source>
</evidence>
<evidence type="ECO:0000313" key="3">
    <source>
        <dbReference type="Proteomes" id="UP000658258"/>
    </source>
</evidence>
<dbReference type="EMBL" id="BNAG01000001">
    <property type="protein sequence ID" value="GHE54308.1"/>
    <property type="molecule type" value="Genomic_DNA"/>
</dbReference>
<proteinExistence type="predicted"/>